<dbReference type="AlphaFoldDB" id="A0A139ILH8"/>
<accession>A0A139ILH8</accession>
<dbReference type="EMBL" id="LFZO01000054">
    <property type="protein sequence ID" value="KXT15638.1"/>
    <property type="molecule type" value="Genomic_DNA"/>
</dbReference>
<reference evidence="1 2" key="1">
    <citation type="submission" date="2015-07" db="EMBL/GenBank/DDBJ databases">
        <title>Comparative genomics of the Sigatoka disease complex on banana suggests a link between parallel evolutionary changes in Pseudocercospora fijiensis and Pseudocercospora eumusae and increased virulence on the banana host.</title>
        <authorList>
            <person name="Chang T.-C."/>
            <person name="Salvucci A."/>
            <person name="Crous P.W."/>
            <person name="Stergiopoulos I."/>
        </authorList>
    </citation>
    <scope>NUCLEOTIDE SEQUENCE [LARGE SCALE GENOMIC DNA]</scope>
    <source>
        <strain evidence="1 2">CBS 116634</strain>
    </source>
</reference>
<evidence type="ECO:0000313" key="1">
    <source>
        <dbReference type="EMBL" id="KXT15638.1"/>
    </source>
</evidence>
<organism evidence="1 2">
    <name type="scientific">Pseudocercospora musae</name>
    <dbReference type="NCBI Taxonomy" id="113226"/>
    <lineage>
        <taxon>Eukaryota</taxon>
        <taxon>Fungi</taxon>
        <taxon>Dikarya</taxon>
        <taxon>Ascomycota</taxon>
        <taxon>Pezizomycotina</taxon>
        <taxon>Dothideomycetes</taxon>
        <taxon>Dothideomycetidae</taxon>
        <taxon>Mycosphaerellales</taxon>
        <taxon>Mycosphaerellaceae</taxon>
        <taxon>Pseudocercospora</taxon>
    </lineage>
</organism>
<sequence length="130" mass="14922">MYRKIVNHLTEDLEDDDDCRTAVRSSQRAFQAATTLFLAARTLNRYIKAIETELNRSGLKWGVSTQAPRSVQDYVRHLDQVYAREGCLRVIRLVGDVELLHAHYYAVLHFTNPVTFIEFSSSCSFCSSFV</sequence>
<keyword evidence="2" id="KW-1185">Reference proteome</keyword>
<protein>
    <submittedName>
        <fullName evidence="1">Uncharacterized protein</fullName>
    </submittedName>
</protein>
<comment type="caution">
    <text evidence="1">The sequence shown here is derived from an EMBL/GenBank/DDBJ whole genome shotgun (WGS) entry which is preliminary data.</text>
</comment>
<dbReference type="Proteomes" id="UP000073492">
    <property type="component" value="Unassembled WGS sequence"/>
</dbReference>
<proteinExistence type="predicted"/>
<gene>
    <name evidence="1" type="ORF">AC579_5845</name>
</gene>
<name>A0A139ILH8_9PEZI</name>
<evidence type="ECO:0000313" key="2">
    <source>
        <dbReference type="Proteomes" id="UP000073492"/>
    </source>
</evidence>